<sequence>MTIEQARLLSQTLLYEGYILWPYRANALKNNPATRFQFGVLMPQLSDPQFQQEPYSASTHILFEAPQSSTLTLYLRFLQLQSRTVEKKQEGQFVPVDQLQEGKKLLIPWDEAIEHEYCFCFPLNGFSRDGEQLPMEIPAKNVYEEFPSGRIMRSAETLQGLVQLFPLQIDQYCLLKIQWQNLKVLDYSLVSKREILLKHAFLSINILCQLSTGKFMSLSNPPSILQNQVQALKNQGLWPILLTDQLLLVSPIIMEDYPKLAPESHGQDFDATEIEELLALSTLCLTSEEKQWAKATDPKANELIERWSDFNLHSLTGLHGTMRKMEEVSEDYIESLYIENKLVKTGSLVKLQPQGRADACDLFYNQKIARVEEIRKDVEGNYFIGVTLIEDPGAEVFRWYGRFLYFKPNEILPL</sequence>
<name>A0ABN8XDK9_9BACT</name>
<dbReference type="EMBL" id="OX458932">
    <property type="protein sequence ID" value="CAI9085354.1"/>
    <property type="molecule type" value="Genomic_DNA"/>
</dbReference>
<organism evidence="1 2">
    <name type="scientific">Candidatus Methylacidiphilum fumarolicum</name>
    <dbReference type="NCBI Taxonomy" id="591154"/>
    <lineage>
        <taxon>Bacteria</taxon>
        <taxon>Pseudomonadati</taxon>
        <taxon>Verrucomicrobiota</taxon>
        <taxon>Methylacidiphilae</taxon>
        <taxon>Methylacidiphilales</taxon>
        <taxon>Methylacidiphilaceae</taxon>
        <taxon>Methylacidiphilum (ex Ratnadevi et al. 2023)</taxon>
    </lineage>
</organism>
<evidence type="ECO:0000313" key="2">
    <source>
        <dbReference type="Proteomes" id="UP001161497"/>
    </source>
</evidence>
<evidence type="ECO:0000313" key="1">
    <source>
        <dbReference type="EMBL" id="CAI9085354.1"/>
    </source>
</evidence>
<dbReference type="Proteomes" id="UP001161497">
    <property type="component" value="Chromosome"/>
</dbReference>
<protein>
    <submittedName>
        <fullName evidence="1">Uncharacterized protein</fullName>
    </submittedName>
</protein>
<keyword evidence="2" id="KW-1185">Reference proteome</keyword>
<dbReference type="RefSeq" id="WP_009061228.1">
    <property type="nucleotide sequence ID" value="NZ_JAHXRZ010000002.1"/>
</dbReference>
<accession>A0ABN8XDK9</accession>
<gene>
    <name evidence="1" type="ORF">MFUM_0981</name>
</gene>
<proteinExistence type="predicted"/>
<reference evidence="1" key="1">
    <citation type="submission" date="2023-03" db="EMBL/GenBank/DDBJ databases">
        <authorList>
            <person name="Cremers G."/>
            <person name="Picone N."/>
        </authorList>
    </citation>
    <scope>NUCLEOTIDE SEQUENCE</scope>
    <source>
        <strain evidence="1">Sample_alias</strain>
    </source>
</reference>